<evidence type="ECO:0000313" key="2">
    <source>
        <dbReference type="Proteomes" id="UP000325577"/>
    </source>
</evidence>
<gene>
    <name evidence="1" type="ORF">F0562_036240</name>
</gene>
<dbReference type="PANTHER" id="PTHR38936">
    <property type="entry name" value="TITIN-LIKE ISOFORM X2"/>
    <property type="match status" value="1"/>
</dbReference>
<dbReference type="EMBL" id="CM018045">
    <property type="protein sequence ID" value="KAA8528885.1"/>
    <property type="molecule type" value="Genomic_DNA"/>
</dbReference>
<protein>
    <submittedName>
        <fullName evidence="1">Uncharacterized protein</fullName>
    </submittedName>
</protein>
<accession>A0A5J5ACZ8</accession>
<name>A0A5J5ACZ8_9ASTE</name>
<organism evidence="1 2">
    <name type="scientific">Nyssa sinensis</name>
    <dbReference type="NCBI Taxonomy" id="561372"/>
    <lineage>
        <taxon>Eukaryota</taxon>
        <taxon>Viridiplantae</taxon>
        <taxon>Streptophyta</taxon>
        <taxon>Embryophyta</taxon>
        <taxon>Tracheophyta</taxon>
        <taxon>Spermatophyta</taxon>
        <taxon>Magnoliopsida</taxon>
        <taxon>eudicotyledons</taxon>
        <taxon>Gunneridae</taxon>
        <taxon>Pentapetalae</taxon>
        <taxon>asterids</taxon>
        <taxon>Cornales</taxon>
        <taxon>Nyssaceae</taxon>
        <taxon>Nyssa</taxon>
    </lineage>
</organism>
<dbReference type="OrthoDB" id="1937314at2759"/>
<sequence>MFRKNNMQMEEKIDHLLQIVEELKSKALKRNYRVESPDADLKYRSLYIDSQKKYENGTRVRSKVIEKLKDVILISNLAKATVAAVVEPKAASKRKRLTKRIKKK</sequence>
<dbReference type="PANTHER" id="PTHR38936:SF1">
    <property type="entry name" value="DUF641 DOMAIN-CONTAINING PROTEIN"/>
    <property type="match status" value="1"/>
</dbReference>
<reference evidence="1 2" key="1">
    <citation type="submission" date="2019-09" db="EMBL/GenBank/DDBJ databases">
        <title>A chromosome-level genome assembly of the Chinese tupelo Nyssa sinensis.</title>
        <authorList>
            <person name="Yang X."/>
            <person name="Kang M."/>
            <person name="Yang Y."/>
            <person name="Xiong H."/>
            <person name="Wang M."/>
            <person name="Zhang Z."/>
            <person name="Wang Z."/>
            <person name="Wu H."/>
            <person name="Ma T."/>
            <person name="Liu J."/>
            <person name="Xi Z."/>
        </authorList>
    </citation>
    <scope>NUCLEOTIDE SEQUENCE [LARGE SCALE GENOMIC DNA]</scope>
    <source>
        <strain evidence="1">J267</strain>
        <tissue evidence="1">Leaf</tissue>
    </source>
</reference>
<dbReference type="AlphaFoldDB" id="A0A5J5ACZ8"/>
<evidence type="ECO:0000313" key="1">
    <source>
        <dbReference type="EMBL" id="KAA8528885.1"/>
    </source>
</evidence>
<keyword evidence="2" id="KW-1185">Reference proteome</keyword>
<proteinExistence type="predicted"/>
<dbReference type="Proteomes" id="UP000325577">
    <property type="component" value="Linkage Group LG21"/>
</dbReference>